<dbReference type="InterPro" id="IPR051238">
    <property type="entry name" value="GDSL_esterase/lipase"/>
</dbReference>
<dbReference type="GO" id="GO:0016788">
    <property type="term" value="F:hydrolase activity, acting on ester bonds"/>
    <property type="evidence" value="ECO:0007669"/>
    <property type="project" value="InterPro"/>
</dbReference>
<organism evidence="7 8">
    <name type="scientific">Taxus chinensis</name>
    <name type="common">Chinese yew</name>
    <name type="synonym">Taxus wallichiana var. chinensis</name>
    <dbReference type="NCBI Taxonomy" id="29808"/>
    <lineage>
        <taxon>Eukaryota</taxon>
        <taxon>Viridiplantae</taxon>
        <taxon>Streptophyta</taxon>
        <taxon>Embryophyta</taxon>
        <taxon>Tracheophyta</taxon>
        <taxon>Spermatophyta</taxon>
        <taxon>Pinopsida</taxon>
        <taxon>Pinidae</taxon>
        <taxon>Conifers II</taxon>
        <taxon>Cupressales</taxon>
        <taxon>Taxaceae</taxon>
        <taxon>Taxus</taxon>
    </lineage>
</organism>
<evidence type="ECO:0000256" key="4">
    <source>
        <dbReference type="ARBA" id="ARBA00022729"/>
    </source>
</evidence>
<evidence type="ECO:0000256" key="1">
    <source>
        <dbReference type="ARBA" id="ARBA00004613"/>
    </source>
</evidence>
<dbReference type="Pfam" id="PF00657">
    <property type="entry name" value="Lipase_GDSL"/>
    <property type="match status" value="1"/>
</dbReference>
<dbReference type="Gene3D" id="3.40.50.1110">
    <property type="entry name" value="SGNH hydrolase"/>
    <property type="match status" value="1"/>
</dbReference>
<dbReference type="AlphaFoldDB" id="A0AA38LFP0"/>
<dbReference type="InterPro" id="IPR001087">
    <property type="entry name" value="GDSL"/>
</dbReference>
<sequence length="313" mass="34434">DSLGLPIPQPYLSLSAHDDAILQGANYASGGAGILNETGFLFVIYNSILSINIAAEFTHNPGAYLIVYLNNAQIERLSFDKQIDHFEATKVAIKRKVGARKGEKLCNEALYFIGMGSNDFINNYLLPVATDAQKYSARQFIDLLISTLLRQLTRLHEAGARKMVFHGVGPLGCIPSQRYKSGISNETCLNGLNSLIVEFNEGVEALLRRLNSRLPRVKITYADTYTAVMKLIQNPQAYGLRNSTAPCCNVDTSLGQLCLPNSVLCSDRGHYVFWDAFHPTDAANLILARHLLSHPDILQYSNKHPATSPSPAP</sequence>
<keyword evidence="5" id="KW-0378">Hydrolase</keyword>
<name>A0AA38LFP0_TAXCH</name>
<evidence type="ECO:0000256" key="6">
    <source>
        <dbReference type="ARBA" id="ARBA00022963"/>
    </source>
</evidence>
<keyword evidence="8" id="KW-1185">Reference proteome</keyword>
<dbReference type="PANTHER" id="PTHR45650:SF16">
    <property type="entry name" value="OS02G0732800 PROTEIN"/>
    <property type="match status" value="1"/>
</dbReference>
<dbReference type="GO" id="GO:0016042">
    <property type="term" value="P:lipid catabolic process"/>
    <property type="evidence" value="ECO:0007669"/>
    <property type="project" value="UniProtKB-KW"/>
</dbReference>
<dbReference type="CDD" id="cd01837">
    <property type="entry name" value="SGNH_plant_lipase_like"/>
    <property type="match status" value="1"/>
</dbReference>
<dbReference type="EMBL" id="JAHRHJ020000003">
    <property type="protein sequence ID" value="KAH9322146.1"/>
    <property type="molecule type" value="Genomic_DNA"/>
</dbReference>
<comment type="similarity">
    <text evidence="2">Belongs to the 'GDSL' lipolytic enzyme family.</text>
</comment>
<dbReference type="GO" id="GO:0005576">
    <property type="term" value="C:extracellular region"/>
    <property type="evidence" value="ECO:0007669"/>
    <property type="project" value="UniProtKB-SubCell"/>
</dbReference>
<protein>
    <recommendedName>
        <fullName evidence="9">GDSL esterase/lipase</fullName>
    </recommendedName>
</protein>
<dbReference type="SUPFAM" id="SSF52266">
    <property type="entry name" value="SGNH hydrolase"/>
    <property type="match status" value="1"/>
</dbReference>
<dbReference type="Proteomes" id="UP000824469">
    <property type="component" value="Unassembled WGS sequence"/>
</dbReference>
<keyword evidence="3" id="KW-0964">Secreted</keyword>
<evidence type="ECO:0000256" key="5">
    <source>
        <dbReference type="ARBA" id="ARBA00022801"/>
    </source>
</evidence>
<dbReference type="InterPro" id="IPR036514">
    <property type="entry name" value="SGNH_hydro_sf"/>
</dbReference>
<evidence type="ECO:0000313" key="8">
    <source>
        <dbReference type="Proteomes" id="UP000824469"/>
    </source>
</evidence>
<dbReference type="PANTHER" id="PTHR45650">
    <property type="entry name" value="GDSL-LIKE LIPASE/ACYLHYDROLASE-RELATED"/>
    <property type="match status" value="1"/>
</dbReference>
<feature type="non-terminal residue" evidence="7">
    <location>
        <position position="313"/>
    </location>
</feature>
<evidence type="ECO:0008006" key="9">
    <source>
        <dbReference type="Google" id="ProtNLM"/>
    </source>
</evidence>
<keyword evidence="6" id="KW-0442">Lipid degradation</keyword>
<accession>A0AA38LFP0</accession>
<gene>
    <name evidence="7" type="ORF">KI387_016785</name>
</gene>
<proteinExistence type="inferred from homology"/>
<keyword evidence="6" id="KW-0443">Lipid metabolism</keyword>
<reference evidence="7 8" key="1">
    <citation type="journal article" date="2021" name="Nat. Plants">
        <title>The Taxus genome provides insights into paclitaxel biosynthesis.</title>
        <authorList>
            <person name="Xiong X."/>
            <person name="Gou J."/>
            <person name="Liao Q."/>
            <person name="Li Y."/>
            <person name="Zhou Q."/>
            <person name="Bi G."/>
            <person name="Li C."/>
            <person name="Du R."/>
            <person name="Wang X."/>
            <person name="Sun T."/>
            <person name="Guo L."/>
            <person name="Liang H."/>
            <person name="Lu P."/>
            <person name="Wu Y."/>
            <person name="Zhang Z."/>
            <person name="Ro D.K."/>
            <person name="Shang Y."/>
            <person name="Huang S."/>
            <person name="Yan J."/>
        </authorList>
    </citation>
    <scope>NUCLEOTIDE SEQUENCE [LARGE SCALE GENOMIC DNA]</scope>
    <source>
        <strain evidence="7">Ta-2019</strain>
    </source>
</reference>
<evidence type="ECO:0000256" key="3">
    <source>
        <dbReference type="ARBA" id="ARBA00022525"/>
    </source>
</evidence>
<comment type="subcellular location">
    <subcellularLocation>
        <location evidence="1">Secreted</location>
    </subcellularLocation>
</comment>
<evidence type="ECO:0000313" key="7">
    <source>
        <dbReference type="EMBL" id="KAH9322146.1"/>
    </source>
</evidence>
<comment type="caution">
    <text evidence="7">The sequence shown here is derived from an EMBL/GenBank/DDBJ whole genome shotgun (WGS) entry which is preliminary data.</text>
</comment>
<evidence type="ECO:0000256" key="2">
    <source>
        <dbReference type="ARBA" id="ARBA00008668"/>
    </source>
</evidence>
<dbReference type="OMA" id="CLDYIND"/>
<keyword evidence="4" id="KW-0732">Signal</keyword>
<dbReference type="InterPro" id="IPR035669">
    <property type="entry name" value="SGNH_plant_lipase-like"/>
</dbReference>